<keyword evidence="3" id="KW-1185">Reference proteome</keyword>
<dbReference type="OrthoDB" id="6431392at2759"/>
<accession>A0A8K0GF74</accession>
<dbReference type="InterPro" id="IPR049012">
    <property type="entry name" value="Mutator_transp_dom"/>
</dbReference>
<gene>
    <name evidence="2" type="ORF">ILUMI_08681</name>
</gene>
<reference evidence="2" key="1">
    <citation type="submission" date="2019-08" db="EMBL/GenBank/DDBJ databases">
        <title>The genome of the North American firefly Photinus pyralis.</title>
        <authorList>
            <consortium name="Photinus pyralis genome working group"/>
            <person name="Fallon T.R."/>
            <person name="Sander Lower S.E."/>
            <person name="Weng J.-K."/>
        </authorList>
    </citation>
    <scope>NUCLEOTIDE SEQUENCE</scope>
    <source>
        <strain evidence="2">TRF0915ILg1</strain>
        <tissue evidence="2">Whole body</tissue>
    </source>
</reference>
<dbReference type="Pfam" id="PF20700">
    <property type="entry name" value="Mutator"/>
    <property type="match status" value="1"/>
</dbReference>
<proteinExistence type="predicted"/>
<sequence>MCNEKFNIATTEQIQNKNDDINTAAVEGIMSIGGGFYNLEDFLSTLSILCISEKTYKEKMKEAAKREADYAKEHNMVDKDGIPCITVVADGCWSKLSYKTNYNASFGTASIVGLSERILKLRRAVTNSVNHWNQVGSTTVVEKINLLRKDIDNSFNHVFGEHKSCEEYFCPKQQEKNHIEDIKSCAAFYTKLVITVKSISQHARSLIYNLDSNVVDHFHLIIAKFVGEYRRKLKWTAMQKHKRSCHHNENPDYGVFSQKPDMNEEEYNSRKKKLLDNLLLTEESRAKFENDTILQCGSSLW</sequence>
<dbReference type="AlphaFoldDB" id="A0A8K0GF74"/>
<evidence type="ECO:0000313" key="2">
    <source>
        <dbReference type="EMBL" id="KAF2897494.1"/>
    </source>
</evidence>
<organism evidence="2 3">
    <name type="scientific">Ignelater luminosus</name>
    <name type="common">Cucubano</name>
    <name type="synonym">Pyrophorus luminosus</name>
    <dbReference type="NCBI Taxonomy" id="2038154"/>
    <lineage>
        <taxon>Eukaryota</taxon>
        <taxon>Metazoa</taxon>
        <taxon>Ecdysozoa</taxon>
        <taxon>Arthropoda</taxon>
        <taxon>Hexapoda</taxon>
        <taxon>Insecta</taxon>
        <taxon>Pterygota</taxon>
        <taxon>Neoptera</taxon>
        <taxon>Endopterygota</taxon>
        <taxon>Coleoptera</taxon>
        <taxon>Polyphaga</taxon>
        <taxon>Elateriformia</taxon>
        <taxon>Elateroidea</taxon>
        <taxon>Elateridae</taxon>
        <taxon>Agrypninae</taxon>
        <taxon>Pyrophorini</taxon>
        <taxon>Ignelater</taxon>
    </lineage>
</organism>
<protein>
    <recommendedName>
        <fullName evidence="1">Mutator-like transposase domain-containing protein</fullName>
    </recommendedName>
</protein>
<dbReference type="EMBL" id="VTPC01004101">
    <property type="protein sequence ID" value="KAF2897494.1"/>
    <property type="molecule type" value="Genomic_DNA"/>
</dbReference>
<comment type="caution">
    <text evidence="2">The sequence shown here is derived from an EMBL/GenBank/DDBJ whole genome shotgun (WGS) entry which is preliminary data.</text>
</comment>
<name>A0A8K0GF74_IGNLU</name>
<dbReference type="Proteomes" id="UP000801492">
    <property type="component" value="Unassembled WGS sequence"/>
</dbReference>
<evidence type="ECO:0000313" key="3">
    <source>
        <dbReference type="Proteomes" id="UP000801492"/>
    </source>
</evidence>
<feature type="domain" description="Mutator-like transposase" evidence="1">
    <location>
        <begin position="1"/>
        <end position="117"/>
    </location>
</feature>
<evidence type="ECO:0000259" key="1">
    <source>
        <dbReference type="Pfam" id="PF20700"/>
    </source>
</evidence>